<dbReference type="PANTHER" id="PTHR13710:SF120">
    <property type="entry name" value="BIFUNCTIONAL 3'-5' EXONUCLEASE_ATP-DEPENDENT HELICASE WRN"/>
    <property type="match status" value="1"/>
</dbReference>
<dbReference type="Gene3D" id="3.40.50.300">
    <property type="entry name" value="P-loop containing nucleotide triphosphate hydrolases"/>
    <property type="match status" value="2"/>
</dbReference>
<dbReference type="InterPro" id="IPR036361">
    <property type="entry name" value="SAP_dom_sf"/>
</dbReference>
<dbReference type="InterPro" id="IPR004589">
    <property type="entry name" value="DNA_helicase_ATP-dep_RecQ"/>
</dbReference>
<dbReference type="Gene3D" id="1.10.720.30">
    <property type="entry name" value="SAP domain"/>
    <property type="match status" value="1"/>
</dbReference>
<comment type="catalytic activity">
    <reaction evidence="6">
        <text>Couples ATP hydrolysis with the unwinding of duplex DNA by translocating in the 3'-5' direction.</text>
        <dbReference type="EC" id="5.6.2.4"/>
    </reaction>
</comment>
<dbReference type="PROSITE" id="PS51192">
    <property type="entry name" value="HELICASE_ATP_BIND_1"/>
    <property type="match status" value="1"/>
</dbReference>
<keyword evidence="5" id="KW-0067">ATP-binding</keyword>
<evidence type="ECO:0000256" key="5">
    <source>
        <dbReference type="ARBA" id="ARBA00022840"/>
    </source>
</evidence>
<feature type="region of interest" description="Disordered" evidence="8">
    <location>
        <begin position="836"/>
        <end position="903"/>
    </location>
</feature>
<dbReference type="Pfam" id="PF00271">
    <property type="entry name" value="Helicase_C"/>
    <property type="match status" value="1"/>
</dbReference>
<evidence type="ECO:0000256" key="6">
    <source>
        <dbReference type="ARBA" id="ARBA00034617"/>
    </source>
</evidence>
<evidence type="ECO:0000256" key="4">
    <source>
        <dbReference type="ARBA" id="ARBA00022806"/>
    </source>
</evidence>
<feature type="compositionally biased region" description="Pro residues" evidence="8">
    <location>
        <begin position="52"/>
        <end position="70"/>
    </location>
</feature>
<feature type="compositionally biased region" description="Low complexity" evidence="8">
    <location>
        <begin position="87"/>
        <end position="99"/>
    </location>
</feature>
<dbReference type="InterPro" id="IPR003034">
    <property type="entry name" value="SAP_dom"/>
</dbReference>
<evidence type="ECO:0000256" key="7">
    <source>
        <dbReference type="ARBA" id="ARBA00034808"/>
    </source>
</evidence>
<dbReference type="SMART" id="SM00487">
    <property type="entry name" value="DEXDc"/>
    <property type="match status" value="1"/>
</dbReference>
<feature type="region of interest" description="Disordered" evidence="8">
    <location>
        <begin position="34"/>
        <end position="166"/>
    </location>
</feature>
<feature type="domain" description="Helicase C-terminal" evidence="10">
    <location>
        <begin position="399"/>
        <end position="558"/>
    </location>
</feature>
<keyword evidence="2" id="KW-0547">Nucleotide-binding</keyword>
<protein>
    <recommendedName>
        <fullName evidence="7">DNA 3'-5' helicase</fullName>
        <ecNumber evidence="7">5.6.2.4</ecNumber>
    </recommendedName>
</protein>
<accession>A0A4S9KDD2</accession>
<dbReference type="AlphaFoldDB" id="A0A4S9KDD2"/>
<feature type="domain" description="Helicase ATP-binding" evidence="9">
    <location>
        <begin position="191"/>
        <end position="375"/>
    </location>
</feature>
<gene>
    <name evidence="11" type="ORF">D6D01_08466</name>
</gene>
<organism evidence="11 12">
    <name type="scientific">Aureobasidium pullulans</name>
    <name type="common">Black yeast</name>
    <name type="synonym">Pullularia pullulans</name>
    <dbReference type="NCBI Taxonomy" id="5580"/>
    <lineage>
        <taxon>Eukaryota</taxon>
        <taxon>Fungi</taxon>
        <taxon>Dikarya</taxon>
        <taxon>Ascomycota</taxon>
        <taxon>Pezizomycotina</taxon>
        <taxon>Dothideomycetes</taxon>
        <taxon>Dothideomycetidae</taxon>
        <taxon>Dothideales</taxon>
        <taxon>Saccotheciaceae</taxon>
        <taxon>Aureobasidium</taxon>
    </lineage>
</organism>
<dbReference type="GO" id="GO:0005634">
    <property type="term" value="C:nucleus"/>
    <property type="evidence" value="ECO:0007669"/>
    <property type="project" value="TreeGrafter"/>
</dbReference>
<evidence type="ECO:0000256" key="8">
    <source>
        <dbReference type="SAM" id="MobiDB-lite"/>
    </source>
</evidence>
<evidence type="ECO:0000256" key="2">
    <source>
        <dbReference type="ARBA" id="ARBA00022741"/>
    </source>
</evidence>
<comment type="similarity">
    <text evidence="1">Belongs to the helicase family. RecQ subfamily.</text>
</comment>
<feature type="compositionally biased region" description="Low complexity" evidence="8">
    <location>
        <begin position="856"/>
        <end position="889"/>
    </location>
</feature>
<evidence type="ECO:0000313" key="11">
    <source>
        <dbReference type="EMBL" id="THY12969.1"/>
    </source>
</evidence>
<dbReference type="EMBL" id="QZBD01000485">
    <property type="protein sequence ID" value="THY12969.1"/>
    <property type="molecule type" value="Genomic_DNA"/>
</dbReference>
<name>A0A4S9KDD2_AURPU</name>
<dbReference type="GO" id="GO:0043138">
    <property type="term" value="F:3'-5' DNA helicase activity"/>
    <property type="evidence" value="ECO:0007669"/>
    <property type="project" value="UniProtKB-EC"/>
</dbReference>
<evidence type="ECO:0000259" key="9">
    <source>
        <dbReference type="PROSITE" id="PS51192"/>
    </source>
</evidence>
<keyword evidence="4 11" id="KW-0347">Helicase</keyword>
<dbReference type="PROSITE" id="PS51194">
    <property type="entry name" value="HELICASE_CTER"/>
    <property type="match status" value="1"/>
</dbReference>
<dbReference type="SUPFAM" id="SSF52540">
    <property type="entry name" value="P-loop containing nucleoside triphosphate hydrolases"/>
    <property type="match status" value="1"/>
</dbReference>
<dbReference type="InterPro" id="IPR014001">
    <property type="entry name" value="Helicase_ATP-bd"/>
</dbReference>
<dbReference type="GO" id="GO:0005737">
    <property type="term" value="C:cytoplasm"/>
    <property type="evidence" value="ECO:0007669"/>
    <property type="project" value="TreeGrafter"/>
</dbReference>
<dbReference type="SMART" id="SM00513">
    <property type="entry name" value="SAP"/>
    <property type="match status" value="1"/>
</dbReference>
<dbReference type="PANTHER" id="PTHR13710">
    <property type="entry name" value="DNA HELICASE RECQ FAMILY MEMBER"/>
    <property type="match status" value="1"/>
</dbReference>
<evidence type="ECO:0000256" key="3">
    <source>
        <dbReference type="ARBA" id="ARBA00022801"/>
    </source>
</evidence>
<evidence type="ECO:0000256" key="1">
    <source>
        <dbReference type="ARBA" id="ARBA00005446"/>
    </source>
</evidence>
<dbReference type="SMART" id="SM00490">
    <property type="entry name" value="HELICc"/>
    <property type="match status" value="1"/>
</dbReference>
<reference evidence="11 12" key="1">
    <citation type="submission" date="2018-10" db="EMBL/GenBank/DDBJ databases">
        <title>Fifty Aureobasidium pullulans genomes reveal a recombining polyextremotolerant generalist.</title>
        <authorList>
            <person name="Gostincar C."/>
            <person name="Turk M."/>
            <person name="Zajc J."/>
            <person name="Gunde-Cimerman N."/>
        </authorList>
    </citation>
    <scope>NUCLEOTIDE SEQUENCE [LARGE SCALE GENOMIC DNA]</scope>
    <source>
        <strain evidence="11 12">EXF-6604</strain>
    </source>
</reference>
<evidence type="ECO:0000313" key="12">
    <source>
        <dbReference type="Proteomes" id="UP000306584"/>
    </source>
</evidence>
<dbReference type="GO" id="GO:0009378">
    <property type="term" value="F:four-way junction helicase activity"/>
    <property type="evidence" value="ECO:0007669"/>
    <property type="project" value="TreeGrafter"/>
</dbReference>
<dbReference type="NCBIfam" id="TIGR00614">
    <property type="entry name" value="recQ_fam"/>
    <property type="match status" value="1"/>
</dbReference>
<dbReference type="InterPro" id="IPR001650">
    <property type="entry name" value="Helicase_C-like"/>
</dbReference>
<feature type="compositionally biased region" description="Acidic residues" evidence="8">
    <location>
        <begin position="121"/>
        <end position="137"/>
    </location>
</feature>
<dbReference type="GO" id="GO:0005524">
    <property type="term" value="F:ATP binding"/>
    <property type="evidence" value="ECO:0007669"/>
    <property type="project" value="UniProtKB-KW"/>
</dbReference>
<comment type="caution">
    <text evidence="11">The sequence shown here is derived from an EMBL/GenBank/DDBJ whole genome shotgun (WGS) entry which is preliminary data.</text>
</comment>
<dbReference type="InterPro" id="IPR011545">
    <property type="entry name" value="DEAD/DEAH_box_helicase_dom"/>
</dbReference>
<dbReference type="GO" id="GO:0016787">
    <property type="term" value="F:hydrolase activity"/>
    <property type="evidence" value="ECO:0007669"/>
    <property type="project" value="UniProtKB-KW"/>
</dbReference>
<feature type="compositionally biased region" description="Acidic residues" evidence="8">
    <location>
        <begin position="76"/>
        <end position="86"/>
    </location>
</feature>
<dbReference type="GO" id="GO:0003676">
    <property type="term" value="F:nucleic acid binding"/>
    <property type="evidence" value="ECO:0007669"/>
    <property type="project" value="InterPro"/>
</dbReference>
<dbReference type="Pfam" id="PF02037">
    <property type="entry name" value="SAP"/>
    <property type="match status" value="1"/>
</dbReference>
<dbReference type="InterPro" id="IPR027417">
    <property type="entry name" value="P-loop_NTPase"/>
</dbReference>
<dbReference type="Pfam" id="PF00270">
    <property type="entry name" value="DEAD"/>
    <property type="match status" value="1"/>
</dbReference>
<dbReference type="Proteomes" id="UP000306584">
    <property type="component" value="Unassembled WGS sequence"/>
</dbReference>
<dbReference type="SUPFAM" id="SSF68906">
    <property type="entry name" value="SAP domain"/>
    <property type="match status" value="1"/>
</dbReference>
<sequence length="903" mass="99833">MDYNKLTVVQLRAEQTRRGLSSSGVKLKKDLIARLQQDDAESEANTDAIQPAAPPPAPPPAARPAPPLPQEPSEYGSDDLFDELDADALVSASQQSQSAFVKSESSFTIPPTPTLKRPAPIDDDDDDDDDDFDDNDIFNDSKIEDIWTSSQQERRNAPPPPDNPRDIALVRTLLREKFGYPAFRGEQEKIIRAILRGENALAILPTGAGKSLCYQIPAIAFPEMDKQSGNIRPHGAGITLVVSPLIALMKDQTDALKKKGIAADCLDSTKTYEEIQAIHSEIHTGRLRLLYVSPEKLNNEAFVASMKHVAGGIRLIAVDEAHCISEWGESFRPMYMRVSRLAKDIKAERVICLTATATPKVADDVRKAFDILERNEFRTSPYRPNLRLEAVTTDSTEAKLPLLFKWLREHPGSTIIYVTLQKQAEALCKTLRQKSFDAAYYHAGMKVEEKMAVQDSFMASKIRIVVATIAFGMGVDKSDIRNVIHHDLPSSIEEYSQQIGRAGRDGEPGYCIMFLCQADIYIRQNFALGDLPSRNSLQQLLKDVFSRKPIPDNEGEVLKFTLRELSGLYDIRLSPLDVVLATLELRFGLLRAITPEYTSYQFEDKGRYHAAASSDHSPEARAIYSMSTKAVKNFTFDMSSATRTGLMRADLVRKLDSWNATGVIMLKTSGVMNRYRVLRALPSAEEDIADLANQLYADMARREQDALGRIDQVLNLVTGHACFALGLAQYFGMELPDSRKSCGHCTFCGWGMPPTMPAKPPPPLNMEGIKKVLAVCPHDDPRLLARVAFGIKSPRITQLKLDKSAVFESLADHEFSTLLREFEAACRTAAHGPLNVAPTPVKVKSSPRTSWGGGKTSSSRGRGGSNSYTRGSSSYSKSYGSSSGYTRRGSGYGGGYKRGRRSY</sequence>
<dbReference type="GO" id="GO:0005694">
    <property type="term" value="C:chromosome"/>
    <property type="evidence" value="ECO:0007669"/>
    <property type="project" value="TreeGrafter"/>
</dbReference>
<keyword evidence="3" id="KW-0378">Hydrolase</keyword>
<dbReference type="EC" id="5.6.2.4" evidence="7"/>
<dbReference type="GO" id="GO:0000724">
    <property type="term" value="P:double-strand break repair via homologous recombination"/>
    <property type="evidence" value="ECO:0007669"/>
    <property type="project" value="TreeGrafter"/>
</dbReference>
<evidence type="ECO:0000259" key="10">
    <source>
        <dbReference type="PROSITE" id="PS51194"/>
    </source>
</evidence>
<proteinExistence type="inferred from homology"/>